<name>A0A5S5BWM0_9FLAO</name>
<dbReference type="PANTHER" id="PTHR36919">
    <property type="entry name" value="BLR1215 PROTEIN"/>
    <property type="match status" value="1"/>
</dbReference>
<evidence type="ECO:0000256" key="1">
    <source>
        <dbReference type="SAM" id="SignalP"/>
    </source>
</evidence>
<feature type="domain" description="DUF2147" evidence="2">
    <location>
        <begin position="26"/>
        <end position="130"/>
    </location>
</feature>
<evidence type="ECO:0000313" key="4">
    <source>
        <dbReference type="Proteomes" id="UP000324376"/>
    </source>
</evidence>
<dbReference type="Pfam" id="PF09917">
    <property type="entry name" value="DUF2147"/>
    <property type="match status" value="1"/>
</dbReference>
<keyword evidence="4" id="KW-1185">Reference proteome</keyword>
<comment type="caution">
    <text evidence="3">The sequence shown here is derived from an EMBL/GenBank/DDBJ whole genome shotgun (WGS) entry which is preliminary data.</text>
</comment>
<sequence>MIYKITLYFLLLFCSSSSVSRDSYLGNWQIEGGSIIHIYQNGDVFSGKILKRAVNPISNLNGLDNKNPDIGLRNRQLIGIDILENLRYDEGVLSGGTIYNADSGHSYAVKLWIYPEDMNICYIRAYKGFLFKTFEAIRVDTEHVFAKKK</sequence>
<organism evidence="3 4">
    <name type="scientific">Aquimarina intermedia</name>
    <dbReference type="NCBI Taxonomy" id="350814"/>
    <lineage>
        <taxon>Bacteria</taxon>
        <taxon>Pseudomonadati</taxon>
        <taxon>Bacteroidota</taxon>
        <taxon>Flavobacteriia</taxon>
        <taxon>Flavobacteriales</taxon>
        <taxon>Flavobacteriaceae</taxon>
        <taxon>Aquimarina</taxon>
    </lineage>
</organism>
<dbReference type="InterPro" id="IPR019223">
    <property type="entry name" value="DUF2147"/>
</dbReference>
<feature type="chain" id="PRO_5024465457" evidence="1">
    <location>
        <begin position="21"/>
        <end position="149"/>
    </location>
</feature>
<gene>
    <name evidence="3" type="ORF">BD809_10919</name>
</gene>
<protein>
    <submittedName>
        <fullName evidence="3">Uncharacterized protein DUF2147</fullName>
    </submittedName>
</protein>
<dbReference type="Proteomes" id="UP000324376">
    <property type="component" value="Unassembled WGS sequence"/>
</dbReference>
<dbReference type="RefSeq" id="WP_148783333.1">
    <property type="nucleotide sequence ID" value="NZ_VNHU01000009.1"/>
</dbReference>
<dbReference type="EMBL" id="VNHU01000009">
    <property type="protein sequence ID" value="TYP71437.1"/>
    <property type="molecule type" value="Genomic_DNA"/>
</dbReference>
<dbReference type="PANTHER" id="PTHR36919:SF2">
    <property type="entry name" value="BLL6627 PROTEIN"/>
    <property type="match status" value="1"/>
</dbReference>
<dbReference type="Gene3D" id="2.40.128.520">
    <property type="match status" value="1"/>
</dbReference>
<feature type="signal peptide" evidence="1">
    <location>
        <begin position="1"/>
        <end position="20"/>
    </location>
</feature>
<evidence type="ECO:0000259" key="2">
    <source>
        <dbReference type="Pfam" id="PF09917"/>
    </source>
</evidence>
<accession>A0A5S5BWM0</accession>
<keyword evidence="1" id="KW-0732">Signal</keyword>
<reference evidence="3 4" key="1">
    <citation type="submission" date="2019-07" db="EMBL/GenBank/DDBJ databases">
        <title>Genomic Encyclopedia of Archaeal and Bacterial Type Strains, Phase II (KMG-II): from individual species to whole genera.</title>
        <authorList>
            <person name="Goeker M."/>
        </authorList>
    </citation>
    <scope>NUCLEOTIDE SEQUENCE [LARGE SCALE GENOMIC DNA]</scope>
    <source>
        <strain evidence="3 4">DSM 17527</strain>
    </source>
</reference>
<evidence type="ECO:0000313" key="3">
    <source>
        <dbReference type="EMBL" id="TYP71437.1"/>
    </source>
</evidence>
<proteinExistence type="predicted"/>
<dbReference type="AlphaFoldDB" id="A0A5S5BWM0"/>
<dbReference type="OrthoDB" id="9814399at2"/>